<sequence>MGSDSGFLPPWGYLPVEQYLIRHWDVAATESPDQQRLQLIHQFLELDEIPREWVPLDEFASLSRTPTVEEINIILRPWRSDDLRRRAWQILHSGHDTPIFLRSHYNPADDARMKEWVNASEEFADQAWWALLDDRNSFKFGSDWRRVYAILPEVAGPMVVDDYQRYPSPELVKIARGQFKSYLWFLPFLKTCILFAPI</sequence>
<dbReference type="OrthoDB" id="4364812at2759"/>
<evidence type="ECO:0000313" key="1">
    <source>
        <dbReference type="EMBL" id="KAB8078091.1"/>
    </source>
</evidence>
<dbReference type="Proteomes" id="UP000326565">
    <property type="component" value="Unassembled WGS sequence"/>
</dbReference>
<protein>
    <submittedName>
        <fullName evidence="1">Uncharacterized protein</fullName>
    </submittedName>
</protein>
<reference evidence="1 2" key="1">
    <citation type="submission" date="2019-04" db="EMBL/GenBank/DDBJ databases">
        <title>Friends and foes A comparative genomics study of 23 Aspergillus species from section Flavi.</title>
        <authorList>
            <consortium name="DOE Joint Genome Institute"/>
            <person name="Kjaerbolling I."/>
            <person name="Vesth T."/>
            <person name="Frisvad J.C."/>
            <person name="Nybo J.L."/>
            <person name="Theobald S."/>
            <person name="Kildgaard S."/>
            <person name="Isbrandt T."/>
            <person name="Kuo A."/>
            <person name="Sato A."/>
            <person name="Lyhne E.K."/>
            <person name="Kogle M.E."/>
            <person name="Wiebenga A."/>
            <person name="Kun R.S."/>
            <person name="Lubbers R.J."/>
            <person name="Makela M.R."/>
            <person name="Barry K."/>
            <person name="Chovatia M."/>
            <person name="Clum A."/>
            <person name="Daum C."/>
            <person name="Haridas S."/>
            <person name="He G."/>
            <person name="LaButti K."/>
            <person name="Lipzen A."/>
            <person name="Mondo S."/>
            <person name="Riley R."/>
            <person name="Salamov A."/>
            <person name="Simmons B.A."/>
            <person name="Magnuson J.K."/>
            <person name="Henrissat B."/>
            <person name="Mortensen U.H."/>
            <person name="Larsen T.O."/>
            <person name="Devries R.P."/>
            <person name="Grigoriev I.V."/>
            <person name="Machida M."/>
            <person name="Baker S.E."/>
            <person name="Andersen M.R."/>
        </authorList>
    </citation>
    <scope>NUCLEOTIDE SEQUENCE [LARGE SCALE GENOMIC DNA]</scope>
    <source>
        <strain evidence="1 2">CBS 151.66</strain>
    </source>
</reference>
<keyword evidence="2" id="KW-1185">Reference proteome</keyword>
<accession>A0A5N5XBM9</accession>
<evidence type="ECO:0000313" key="2">
    <source>
        <dbReference type="Proteomes" id="UP000326565"/>
    </source>
</evidence>
<name>A0A5N5XBM9_9EURO</name>
<organism evidence="1 2">
    <name type="scientific">Aspergillus leporis</name>
    <dbReference type="NCBI Taxonomy" id="41062"/>
    <lineage>
        <taxon>Eukaryota</taxon>
        <taxon>Fungi</taxon>
        <taxon>Dikarya</taxon>
        <taxon>Ascomycota</taxon>
        <taxon>Pezizomycotina</taxon>
        <taxon>Eurotiomycetes</taxon>
        <taxon>Eurotiomycetidae</taxon>
        <taxon>Eurotiales</taxon>
        <taxon>Aspergillaceae</taxon>
        <taxon>Aspergillus</taxon>
        <taxon>Aspergillus subgen. Circumdati</taxon>
    </lineage>
</organism>
<dbReference type="AlphaFoldDB" id="A0A5N5XBM9"/>
<gene>
    <name evidence="1" type="ORF">BDV29DRAFT_153015</name>
</gene>
<dbReference type="EMBL" id="ML732161">
    <property type="protein sequence ID" value="KAB8078091.1"/>
    <property type="molecule type" value="Genomic_DNA"/>
</dbReference>
<proteinExistence type="predicted"/>